<feature type="region of interest" description="Disordered" evidence="1">
    <location>
        <begin position="353"/>
        <end position="385"/>
    </location>
</feature>
<dbReference type="RefSeq" id="WP_376864411.1">
    <property type="nucleotide sequence ID" value="NZ_JBHRYB010000001.1"/>
</dbReference>
<feature type="signal peptide" evidence="2">
    <location>
        <begin position="1"/>
        <end position="22"/>
    </location>
</feature>
<sequence>MPRLSLCWLFPLLLLPASSLLAEDEPDNQASTPANEAPADNEPSAGASEPQADISARVTPQTEAQRHRGVLEHLSLYQRDREVVQLLAAEDAFNGLYLPHTNSSPQGGILLLHDNGQHGHWPTVTAPLREYLPRYGWNTLAIELPQQPAGELPPRGDYHTTAEPEQQQTAQIDQGDSEQQADNSDTSDDPQDDQDNPVALDSNGISLSNDPDENQANNPAEPPLPALDSLPPVQQQNQPAEDETATDKGPDAAQRYQQQMRARVNAAMAYLTSRGQLNRVIIANGNSASWAVDYLLNRQQQKQTDGELQGFALVMVDARQNRNNPLYLDDQLQQLRIPVLDVITRQRITSATATERRAGAMRRKQRQQYQQLQLDTPQPDQYSQQLQRRVRGWLKSHAAGTELPASKS</sequence>
<feature type="compositionally biased region" description="Acidic residues" evidence="1">
    <location>
        <begin position="185"/>
        <end position="195"/>
    </location>
</feature>
<keyword evidence="4" id="KW-1185">Reference proteome</keyword>
<evidence type="ECO:0000313" key="3">
    <source>
        <dbReference type="EMBL" id="MFC3678865.1"/>
    </source>
</evidence>
<feature type="chain" id="PRO_5046949238" evidence="2">
    <location>
        <begin position="23"/>
        <end position="408"/>
    </location>
</feature>
<keyword evidence="2" id="KW-0732">Signal</keyword>
<reference evidence="4" key="1">
    <citation type="journal article" date="2019" name="Int. J. Syst. Evol. Microbiol.">
        <title>The Global Catalogue of Microorganisms (GCM) 10K type strain sequencing project: providing services to taxonomists for standard genome sequencing and annotation.</title>
        <authorList>
            <consortium name="The Broad Institute Genomics Platform"/>
            <consortium name="The Broad Institute Genome Sequencing Center for Infectious Disease"/>
            <person name="Wu L."/>
            <person name="Ma J."/>
        </authorList>
    </citation>
    <scope>NUCLEOTIDE SEQUENCE [LARGE SCALE GENOMIC DNA]</scope>
    <source>
        <strain evidence="4">KCTC 42424</strain>
    </source>
</reference>
<comment type="caution">
    <text evidence="3">The sequence shown here is derived from an EMBL/GenBank/DDBJ whole genome shotgun (WGS) entry which is preliminary data.</text>
</comment>
<feature type="compositionally biased region" description="Low complexity" evidence="1">
    <location>
        <begin position="367"/>
        <end position="382"/>
    </location>
</feature>
<dbReference type="EMBL" id="JBHRYB010000001">
    <property type="protein sequence ID" value="MFC3678865.1"/>
    <property type="molecule type" value="Genomic_DNA"/>
</dbReference>
<evidence type="ECO:0000313" key="4">
    <source>
        <dbReference type="Proteomes" id="UP001595722"/>
    </source>
</evidence>
<gene>
    <name evidence="3" type="ORF">ACFOMG_01905</name>
</gene>
<dbReference type="InterPro" id="IPR022529">
    <property type="entry name" value="DUF3530"/>
</dbReference>
<feature type="region of interest" description="Disordered" evidence="1">
    <location>
        <begin position="24"/>
        <end position="65"/>
    </location>
</feature>
<proteinExistence type="predicted"/>
<feature type="compositionally biased region" description="Polar residues" evidence="1">
    <location>
        <begin position="172"/>
        <end position="181"/>
    </location>
</feature>
<feature type="region of interest" description="Disordered" evidence="1">
    <location>
        <begin position="147"/>
        <end position="255"/>
    </location>
</feature>
<evidence type="ECO:0000256" key="1">
    <source>
        <dbReference type="SAM" id="MobiDB-lite"/>
    </source>
</evidence>
<dbReference type="Proteomes" id="UP001595722">
    <property type="component" value="Unassembled WGS sequence"/>
</dbReference>
<name>A0ABV7VNL9_9GAMM</name>
<organism evidence="3 4">
    <name type="scientific">Bacterioplanoides pacificum</name>
    <dbReference type="NCBI Taxonomy" id="1171596"/>
    <lineage>
        <taxon>Bacteria</taxon>
        <taxon>Pseudomonadati</taxon>
        <taxon>Pseudomonadota</taxon>
        <taxon>Gammaproteobacteria</taxon>
        <taxon>Oceanospirillales</taxon>
        <taxon>Oceanospirillaceae</taxon>
        <taxon>Bacterioplanoides</taxon>
    </lineage>
</organism>
<evidence type="ECO:0000256" key="2">
    <source>
        <dbReference type="SAM" id="SignalP"/>
    </source>
</evidence>
<accession>A0ABV7VNL9</accession>
<protein>
    <submittedName>
        <fullName evidence="3">DUF3530 family protein</fullName>
    </submittedName>
</protein>
<dbReference type="Pfam" id="PF12048">
    <property type="entry name" value="DUF3530"/>
    <property type="match status" value="1"/>
</dbReference>